<accession>A0A165ZU34</accession>
<sequence length="131" mass="15843">MKNQKRSRKLDEEMQEWTCKKTKRLLTIAADRAFEKKKFAAEMRLLQYRKARQGRHWVPTKDETRTEVMYGVGRPLCEYYYIKGRDINNSFLRKEITDEQRIALLEESWAEYDAKVKDIEKSNFDDYAKHP</sequence>
<gene>
    <name evidence="1" type="ORF">DCAR_009181</name>
    <name evidence="2" type="ORF">DCAR_0310383</name>
</gene>
<dbReference type="Proteomes" id="UP000077755">
    <property type="component" value="Chromosome 3"/>
</dbReference>
<reference evidence="2" key="2">
    <citation type="submission" date="2022-03" db="EMBL/GenBank/DDBJ databases">
        <title>Draft title - Genomic analysis of global carrot germplasm unveils the trajectory of domestication and the origin of high carotenoid orange carrot.</title>
        <authorList>
            <person name="Iorizzo M."/>
            <person name="Ellison S."/>
            <person name="Senalik D."/>
            <person name="Macko-Podgorni A."/>
            <person name="Grzebelus D."/>
            <person name="Bostan H."/>
            <person name="Rolling W."/>
            <person name="Curaba J."/>
            <person name="Simon P."/>
        </authorList>
    </citation>
    <scope>NUCLEOTIDE SEQUENCE</scope>
    <source>
        <tissue evidence="2">Leaf</tissue>
    </source>
</reference>
<keyword evidence="3" id="KW-1185">Reference proteome</keyword>
<evidence type="ECO:0000313" key="2">
    <source>
        <dbReference type="EMBL" id="WOG91135.1"/>
    </source>
</evidence>
<dbReference type="Gramene" id="KZN00427">
    <property type="protein sequence ID" value="KZN00427"/>
    <property type="gene ID" value="DCAR_009181"/>
</dbReference>
<protein>
    <submittedName>
        <fullName evidence="1">Uncharacterized protein</fullName>
    </submittedName>
</protein>
<dbReference type="EMBL" id="CP093345">
    <property type="protein sequence ID" value="WOG91135.1"/>
    <property type="molecule type" value="Genomic_DNA"/>
</dbReference>
<dbReference type="AlphaFoldDB" id="A0A165ZU34"/>
<proteinExistence type="predicted"/>
<name>A0A165ZU34_DAUCS</name>
<evidence type="ECO:0000313" key="1">
    <source>
        <dbReference type="EMBL" id="KZN00427.1"/>
    </source>
</evidence>
<organism evidence="1">
    <name type="scientific">Daucus carota subsp. sativus</name>
    <name type="common">Carrot</name>
    <dbReference type="NCBI Taxonomy" id="79200"/>
    <lineage>
        <taxon>Eukaryota</taxon>
        <taxon>Viridiplantae</taxon>
        <taxon>Streptophyta</taxon>
        <taxon>Embryophyta</taxon>
        <taxon>Tracheophyta</taxon>
        <taxon>Spermatophyta</taxon>
        <taxon>Magnoliopsida</taxon>
        <taxon>eudicotyledons</taxon>
        <taxon>Gunneridae</taxon>
        <taxon>Pentapetalae</taxon>
        <taxon>asterids</taxon>
        <taxon>campanulids</taxon>
        <taxon>Apiales</taxon>
        <taxon>Apiaceae</taxon>
        <taxon>Apioideae</taxon>
        <taxon>Scandiceae</taxon>
        <taxon>Daucinae</taxon>
        <taxon>Daucus</taxon>
        <taxon>Daucus sect. Daucus</taxon>
    </lineage>
</organism>
<reference evidence="1" key="1">
    <citation type="journal article" date="2016" name="Nat. Genet.">
        <title>A high-quality carrot genome assembly provides new insights into carotenoid accumulation and asterid genome evolution.</title>
        <authorList>
            <person name="Iorizzo M."/>
            <person name="Ellison S."/>
            <person name="Senalik D."/>
            <person name="Zeng P."/>
            <person name="Satapoomin P."/>
            <person name="Huang J."/>
            <person name="Bowman M."/>
            <person name="Iovene M."/>
            <person name="Sanseverino W."/>
            <person name="Cavagnaro P."/>
            <person name="Yildiz M."/>
            <person name="Macko-Podgorni A."/>
            <person name="Moranska E."/>
            <person name="Grzebelus E."/>
            <person name="Grzebelus D."/>
            <person name="Ashrafi H."/>
            <person name="Zheng Z."/>
            <person name="Cheng S."/>
            <person name="Spooner D."/>
            <person name="Van Deynze A."/>
            <person name="Simon P."/>
        </authorList>
    </citation>
    <scope>NUCLEOTIDE SEQUENCE [LARGE SCALE GENOMIC DNA]</scope>
    <source>
        <tissue evidence="1">Leaf</tissue>
    </source>
</reference>
<dbReference type="EMBL" id="LNRQ01000003">
    <property type="protein sequence ID" value="KZN00427.1"/>
    <property type="molecule type" value="Genomic_DNA"/>
</dbReference>
<evidence type="ECO:0000313" key="3">
    <source>
        <dbReference type="Proteomes" id="UP000077755"/>
    </source>
</evidence>